<name>A0A7M3MIW6_9BACT</name>
<protein>
    <submittedName>
        <fullName evidence="1">Uncharacterized protein</fullName>
    </submittedName>
</protein>
<dbReference type="Proteomes" id="UP000448292">
    <property type="component" value="Unassembled WGS sequence"/>
</dbReference>
<reference evidence="1 2" key="1">
    <citation type="submission" date="2018-06" db="EMBL/GenBank/DDBJ databases">
        <title>Complete genome of Desulfovibrio indonesiensis P37SLT.</title>
        <authorList>
            <person name="Crispim J.S."/>
            <person name="Vidigal P.M.P."/>
            <person name="Silva L.C.F."/>
            <person name="Laguardia C.N."/>
            <person name="Araujo L.C."/>
            <person name="Dias R.S."/>
            <person name="Sousa M.P."/>
            <person name="Paula S.O."/>
            <person name="Silva C."/>
        </authorList>
    </citation>
    <scope>NUCLEOTIDE SEQUENCE [LARGE SCALE GENOMIC DNA]</scope>
    <source>
        <strain evidence="1 2">P37SLT</strain>
    </source>
</reference>
<organism evidence="1 2">
    <name type="scientific">Oceanidesulfovibrio indonesiensis</name>
    <dbReference type="NCBI Taxonomy" id="54767"/>
    <lineage>
        <taxon>Bacteria</taxon>
        <taxon>Pseudomonadati</taxon>
        <taxon>Thermodesulfobacteriota</taxon>
        <taxon>Desulfovibrionia</taxon>
        <taxon>Desulfovibrionales</taxon>
        <taxon>Desulfovibrionaceae</taxon>
        <taxon>Oceanidesulfovibrio</taxon>
    </lineage>
</organism>
<evidence type="ECO:0000313" key="2">
    <source>
        <dbReference type="Proteomes" id="UP000448292"/>
    </source>
</evidence>
<comment type="caution">
    <text evidence="1">The sequence shown here is derived from an EMBL/GenBank/DDBJ whole genome shotgun (WGS) entry which is preliminary data.</text>
</comment>
<proteinExistence type="predicted"/>
<dbReference type="EMBL" id="QMIE01000002">
    <property type="protein sequence ID" value="TVM19335.1"/>
    <property type="molecule type" value="Genomic_DNA"/>
</dbReference>
<sequence length="251" mass="27616">MSDEKTKKQAILVAPVRLEPILAYPCPQCGAEVTVRARPKAVTLVCEKCDTFFGAHPLPAAALKSIQHRFDKAAAEIPKPSMVPENAYVFRIARPRSELSFSLAIDLQVLLKAFTNNYEATIQRLGDKRILTTGQIYDMSRLEGFASASITNPNSSARAFLEISTDGGALDTLHDYTLVAFEGVCAGFMGPHNPDTLVFSDCVIIGVDGYESEAGQIFDEIVYELPITAKRNRSNRNLVFTKPRQRPAFSD</sequence>
<accession>A0A7M3MIW6</accession>
<dbReference type="OrthoDB" id="5459098at2"/>
<dbReference type="AlphaFoldDB" id="A0A7M3MIW6"/>
<keyword evidence="2" id="KW-1185">Reference proteome</keyword>
<gene>
    <name evidence="1" type="ORF">DPQ33_02960</name>
</gene>
<dbReference type="RefSeq" id="WP_144301693.1">
    <property type="nucleotide sequence ID" value="NZ_QMIE01000002.1"/>
</dbReference>
<evidence type="ECO:0000313" key="1">
    <source>
        <dbReference type="EMBL" id="TVM19335.1"/>
    </source>
</evidence>